<sequence>MDASAHNTPPAAEVCTPVACRSLLPLANALAGAVTVLFEMIWARRRTPQGAKKLADWFPMVGETSKFFCGDFLFKIQSVTF</sequence>
<comment type="caution">
    <text evidence="2">The sequence shown here is derived from an EMBL/GenBank/DDBJ whole genome shotgun (WGS) entry which is preliminary data.</text>
</comment>
<evidence type="ECO:0000313" key="3">
    <source>
        <dbReference type="Proteomes" id="UP001366503"/>
    </source>
</evidence>
<proteinExistence type="predicted"/>
<dbReference type="Proteomes" id="UP001366503">
    <property type="component" value="Unassembled WGS sequence"/>
</dbReference>
<keyword evidence="1" id="KW-0472">Membrane</keyword>
<evidence type="ECO:0000313" key="2">
    <source>
        <dbReference type="EMBL" id="MEI9405779.1"/>
    </source>
</evidence>
<accession>A0ABU8KJB2</accession>
<keyword evidence="3" id="KW-1185">Reference proteome</keyword>
<feature type="transmembrane region" description="Helical" evidence="1">
    <location>
        <begin position="23"/>
        <end position="43"/>
    </location>
</feature>
<keyword evidence="1" id="KW-1133">Transmembrane helix</keyword>
<reference evidence="2 3" key="1">
    <citation type="submission" date="2022-12" db="EMBL/GenBank/DDBJ databases">
        <authorList>
            <person name="Muema E."/>
        </authorList>
    </citation>
    <scope>NUCLEOTIDE SEQUENCE [LARGE SCALE GENOMIC DNA]</scope>
    <source>
        <strain evidence="3">1330</strain>
    </source>
</reference>
<name>A0ABU8KJB2_9HYPH</name>
<evidence type="ECO:0000256" key="1">
    <source>
        <dbReference type="SAM" id="Phobius"/>
    </source>
</evidence>
<dbReference type="RefSeq" id="WP_337096058.1">
    <property type="nucleotide sequence ID" value="NZ_JAPYKO010000026.1"/>
</dbReference>
<gene>
    <name evidence="2" type="ORF">O7A05_26980</name>
</gene>
<protein>
    <submittedName>
        <fullName evidence="2">Uncharacterized protein</fullName>
    </submittedName>
</protein>
<dbReference type="EMBL" id="JAPYKO010000026">
    <property type="protein sequence ID" value="MEI9405779.1"/>
    <property type="molecule type" value="Genomic_DNA"/>
</dbReference>
<keyword evidence="1" id="KW-0812">Transmembrane</keyword>
<organism evidence="2 3">
    <name type="scientific">Mesorhizobium argentiipisi</name>
    <dbReference type="NCBI Taxonomy" id="3015175"/>
    <lineage>
        <taxon>Bacteria</taxon>
        <taxon>Pseudomonadati</taxon>
        <taxon>Pseudomonadota</taxon>
        <taxon>Alphaproteobacteria</taxon>
        <taxon>Hyphomicrobiales</taxon>
        <taxon>Phyllobacteriaceae</taxon>
        <taxon>Mesorhizobium</taxon>
    </lineage>
</organism>